<dbReference type="EMBL" id="CP151767">
    <property type="protein sequence ID" value="WZU66204.1"/>
    <property type="molecule type" value="Genomic_DNA"/>
</dbReference>
<keyword evidence="3" id="KW-1185">Reference proteome</keyword>
<dbReference type="KEGG" id="yrh:AABB31_14130"/>
<dbReference type="RefSeq" id="WP_342075531.1">
    <property type="nucleotide sequence ID" value="NZ_CP151767.2"/>
</dbReference>
<dbReference type="SUPFAM" id="SSF51294">
    <property type="entry name" value="Hedgehog/intein (Hint) domain"/>
    <property type="match status" value="1"/>
</dbReference>
<name>A0AAN0M7H7_9RHOB</name>
<gene>
    <name evidence="2" type="ORF">AABB31_14130</name>
</gene>
<evidence type="ECO:0000259" key="1">
    <source>
        <dbReference type="Pfam" id="PF13403"/>
    </source>
</evidence>
<sequence>MNIDTAKTAMRDAVRSVQPTVPCFTPGTRIATPKGERLVEHLQIGDRVLTRDNGIQQIAWVGDRQVSMDDLKAMPKLRPVLIRAGSLGDHMPERDMLVSPYHRMLIVSEMARTHFYENEVFVAATHLTKLDGVETVNVPGTSYIHFMFDDHQAVLADGTWSESFQPSAYTLGSIVPEQRDELFALFPELETKEGVKKFRAARKTLSKLEALLPFR</sequence>
<evidence type="ECO:0000313" key="3">
    <source>
        <dbReference type="Proteomes" id="UP001470809"/>
    </source>
</evidence>
<reference evidence="3" key="1">
    <citation type="submission" date="2024-04" db="EMBL/GenBank/DDBJ databases">
        <title>Phylogenomic analyses of a clade within the roseobacter group suggest taxonomic reassignments of species of the genera Aestuariivita, Citreicella, Loktanella, Nautella, Pelagibaca, Ruegeria, Thalassobius, Thiobacimonas and Tropicibacter, and the proposal o.</title>
        <authorList>
            <person name="Jeon C.O."/>
        </authorList>
    </citation>
    <scope>NUCLEOTIDE SEQUENCE [LARGE SCALE GENOMIC DNA]</scope>
    <source>
        <strain evidence="3">SS1-5</strain>
    </source>
</reference>
<dbReference type="PROSITE" id="PS50817">
    <property type="entry name" value="INTEIN_N_TER"/>
    <property type="match status" value="1"/>
</dbReference>
<dbReference type="Pfam" id="PF13403">
    <property type="entry name" value="Hint_2"/>
    <property type="match status" value="1"/>
</dbReference>
<accession>A0AAN0M7H7</accession>
<dbReference type="AlphaFoldDB" id="A0AAN0M7H7"/>
<proteinExistence type="predicted"/>
<protein>
    <submittedName>
        <fullName evidence="2">Hint domain-containing protein</fullName>
    </submittedName>
</protein>
<dbReference type="InterPro" id="IPR006141">
    <property type="entry name" value="Intein_N"/>
</dbReference>
<dbReference type="Gene3D" id="2.170.16.10">
    <property type="entry name" value="Hedgehog/Intein (Hint) domain"/>
    <property type="match status" value="1"/>
</dbReference>
<dbReference type="Proteomes" id="UP001470809">
    <property type="component" value="Chromosome"/>
</dbReference>
<organism evidence="2 3">
    <name type="scientific">Yoonia rhodophyticola</name>
    <dbReference type="NCBI Taxonomy" id="3137370"/>
    <lineage>
        <taxon>Bacteria</taxon>
        <taxon>Pseudomonadati</taxon>
        <taxon>Pseudomonadota</taxon>
        <taxon>Alphaproteobacteria</taxon>
        <taxon>Rhodobacterales</taxon>
        <taxon>Paracoccaceae</taxon>
        <taxon>Yoonia</taxon>
    </lineage>
</organism>
<reference evidence="2 3" key="2">
    <citation type="submission" date="2024-08" db="EMBL/GenBank/DDBJ databases">
        <title>Phylogenomic analyses of a clade within the roseobacter group suggest taxonomic reassignments of species of the genera Aestuariivita, Citreicella, Loktanella, Nautella, Pelagibaca, Ruegeria, Thalassobius, Thiobacimonas and Tropicibacter, and the proposal o.</title>
        <authorList>
            <person name="Jeon C.O."/>
        </authorList>
    </citation>
    <scope>NUCLEOTIDE SEQUENCE [LARGE SCALE GENOMIC DNA]</scope>
    <source>
        <strain evidence="2 3">SS1-5</strain>
    </source>
</reference>
<dbReference type="InterPro" id="IPR028992">
    <property type="entry name" value="Hedgehog/Intein_dom"/>
</dbReference>
<evidence type="ECO:0000313" key="2">
    <source>
        <dbReference type="EMBL" id="WZU66204.1"/>
    </source>
</evidence>
<feature type="domain" description="Hedgehog/Intein (Hint)" evidence="1">
    <location>
        <begin position="22"/>
        <end position="167"/>
    </location>
</feature>
<dbReference type="InterPro" id="IPR036844">
    <property type="entry name" value="Hint_dom_sf"/>
</dbReference>
<dbReference type="GO" id="GO:0016539">
    <property type="term" value="P:intein-mediated protein splicing"/>
    <property type="evidence" value="ECO:0007669"/>
    <property type="project" value="InterPro"/>
</dbReference>